<protein>
    <submittedName>
        <fullName evidence="10">Aryl hydrocarbon receptor</fullName>
    </submittedName>
</protein>
<evidence type="ECO:0000256" key="3">
    <source>
        <dbReference type="ARBA" id="ARBA00023125"/>
    </source>
</evidence>
<evidence type="ECO:0000256" key="6">
    <source>
        <dbReference type="ARBA" id="ARBA00023242"/>
    </source>
</evidence>
<evidence type="ECO:0000313" key="10">
    <source>
        <dbReference type="EMBL" id="CAG6601884.1"/>
    </source>
</evidence>
<dbReference type="GO" id="GO:0046983">
    <property type="term" value="F:protein dimerization activity"/>
    <property type="evidence" value="ECO:0007669"/>
    <property type="project" value="InterPro"/>
</dbReference>
<dbReference type="AlphaFoldDB" id="A0A8D8PHF5"/>
<keyword evidence="10" id="KW-0675">Receptor</keyword>
<feature type="compositionally biased region" description="Low complexity" evidence="7">
    <location>
        <begin position="19"/>
        <end position="33"/>
    </location>
</feature>
<name>A0A8D8PHF5_CULPI</name>
<dbReference type="InterPro" id="IPR013655">
    <property type="entry name" value="PAS_fold_3"/>
</dbReference>
<dbReference type="Pfam" id="PF00989">
    <property type="entry name" value="PAS"/>
    <property type="match status" value="1"/>
</dbReference>
<dbReference type="GO" id="GO:0034751">
    <property type="term" value="C:aryl hydrocarbon receptor complex"/>
    <property type="evidence" value="ECO:0007669"/>
    <property type="project" value="TreeGrafter"/>
</dbReference>
<dbReference type="FunFam" id="4.10.280.10:FF:000041">
    <property type="entry name" value="aryl hydrocarbon receptor repressor"/>
    <property type="match status" value="1"/>
</dbReference>
<dbReference type="InterPro" id="IPR013767">
    <property type="entry name" value="PAS_fold"/>
</dbReference>
<dbReference type="InterPro" id="IPR011598">
    <property type="entry name" value="bHLH_dom"/>
</dbReference>
<dbReference type="GO" id="GO:0000976">
    <property type="term" value="F:transcription cis-regulatory region binding"/>
    <property type="evidence" value="ECO:0007669"/>
    <property type="project" value="TreeGrafter"/>
</dbReference>
<feature type="domain" description="PAS" evidence="8">
    <location>
        <begin position="282"/>
        <end position="328"/>
    </location>
</feature>
<dbReference type="GO" id="GO:0005634">
    <property type="term" value="C:nucleus"/>
    <property type="evidence" value="ECO:0007669"/>
    <property type="project" value="UniProtKB-SubCell"/>
</dbReference>
<keyword evidence="5" id="KW-0804">Transcription</keyword>
<evidence type="ECO:0000256" key="7">
    <source>
        <dbReference type="SAM" id="MobiDB-lite"/>
    </source>
</evidence>
<keyword evidence="6" id="KW-0539">Nucleus</keyword>
<evidence type="ECO:0000256" key="4">
    <source>
        <dbReference type="ARBA" id="ARBA00023159"/>
    </source>
</evidence>
<evidence type="ECO:0000256" key="5">
    <source>
        <dbReference type="ARBA" id="ARBA00023163"/>
    </source>
</evidence>
<dbReference type="GO" id="GO:0006805">
    <property type="term" value="P:xenobiotic metabolic process"/>
    <property type="evidence" value="ECO:0007669"/>
    <property type="project" value="InterPro"/>
</dbReference>
<dbReference type="SUPFAM" id="SSF47459">
    <property type="entry name" value="HLH, helix-loop-helix DNA-binding domain"/>
    <property type="match status" value="1"/>
</dbReference>
<dbReference type="SMART" id="SM00091">
    <property type="entry name" value="PAS"/>
    <property type="match status" value="2"/>
</dbReference>
<dbReference type="FunFam" id="3.30.450.20:FF:000074">
    <property type="entry name" value="Aryl hydrocarbon receptor"/>
    <property type="match status" value="1"/>
</dbReference>
<dbReference type="Pfam" id="PF08447">
    <property type="entry name" value="PAS_3"/>
    <property type="match status" value="1"/>
</dbReference>
<reference evidence="10" key="1">
    <citation type="submission" date="2021-05" db="EMBL/GenBank/DDBJ databases">
        <authorList>
            <person name="Alioto T."/>
            <person name="Alioto T."/>
            <person name="Gomez Garrido J."/>
        </authorList>
    </citation>
    <scope>NUCLEOTIDE SEQUENCE</scope>
</reference>
<keyword evidence="3" id="KW-0238">DNA-binding</keyword>
<dbReference type="EMBL" id="HBUE01241350">
    <property type="protein sequence ID" value="CAG6549610.1"/>
    <property type="molecule type" value="Transcribed_RNA"/>
</dbReference>
<dbReference type="CDD" id="cd19730">
    <property type="entry name" value="bHLH-PAS_spineless_like"/>
    <property type="match status" value="1"/>
</dbReference>
<dbReference type="InterPro" id="IPR036638">
    <property type="entry name" value="HLH_DNA-bd_sf"/>
</dbReference>
<dbReference type="PANTHER" id="PTHR10649:SF12">
    <property type="entry name" value="SPINELESS, ISOFORM C"/>
    <property type="match status" value="1"/>
</dbReference>
<dbReference type="PANTHER" id="PTHR10649">
    <property type="entry name" value="ARYL HYDROCARBON RECEPTOR"/>
    <property type="match status" value="1"/>
</dbReference>
<feature type="domain" description="PAS" evidence="8">
    <location>
        <begin position="124"/>
        <end position="179"/>
    </location>
</feature>
<proteinExistence type="predicted"/>
<comment type="subcellular location">
    <subcellularLocation>
        <location evidence="1">Nucleus</location>
    </subcellularLocation>
</comment>
<feature type="region of interest" description="Disordered" evidence="7">
    <location>
        <begin position="592"/>
        <end position="664"/>
    </location>
</feature>
<dbReference type="GO" id="GO:0004879">
    <property type="term" value="F:nuclear receptor activity"/>
    <property type="evidence" value="ECO:0007669"/>
    <property type="project" value="TreeGrafter"/>
</dbReference>
<evidence type="ECO:0000256" key="2">
    <source>
        <dbReference type="ARBA" id="ARBA00023015"/>
    </source>
</evidence>
<feature type="domain" description="BHLH" evidence="9">
    <location>
        <begin position="26"/>
        <end position="79"/>
    </location>
</feature>
<evidence type="ECO:0000259" key="9">
    <source>
        <dbReference type="PROSITE" id="PS50888"/>
    </source>
</evidence>
<feature type="region of interest" description="Disordered" evidence="7">
    <location>
        <begin position="1"/>
        <end position="38"/>
    </location>
</feature>
<dbReference type="PROSITE" id="PS50888">
    <property type="entry name" value="BHLH"/>
    <property type="match status" value="1"/>
</dbReference>
<dbReference type="InterPro" id="IPR035965">
    <property type="entry name" value="PAS-like_dom_sf"/>
</dbReference>
<dbReference type="EMBL" id="HBUE01348392">
    <property type="protein sequence ID" value="CAG6601884.1"/>
    <property type="molecule type" value="Transcribed_RNA"/>
</dbReference>
<dbReference type="SMART" id="SM00353">
    <property type="entry name" value="HLH"/>
    <property type="match status" value="1"/>
</dbReference>
<feature type="compositionally biased region" description="Polar residues" evidence="7">
    <location>
        <begin position="592"/>
        <end position="606"/>
    </location>
</feature>
<feature type="compositionally biased region" description="Basic and acidic residues" evidence="7">
    <location>
        <begin position="646"/>
        <end position="664"/>
    </location>
</feature>
<keyword evidence="2" id="KW-0805">Transcription regulation</keyword>
<keyword evidence="4" id="KW-0010">Activator</keyword>
<accession>A0A8D8PHF5</accession>
<dbReference type="Gene3D" id="3.30.450.20">
    <property type="entry name" value="PAS domain"/>
    <property type="match status" value="2"/>
</dbReference>
<dbReference type="CDD" id="cd00130">
    <property type="entry name" value="PAS"/>
    <property type="match status" value="2"/>
</dbReference>
<dbReference type="Gene3D" id="4.10.280.10">
    <property type="entry name" value="Helix-loop-helix DNA-binding domain"/>
    <property type="match status" value="1"/>
</dbReference>
<dbReference type="FunFam" id="3.30.450.20:FF:000069">
    <property type="entry name" value="Aryl hydrocarbon receptor"/>
    <property type="match status" value="1"/>
</dbReference>
<dbReference type="PROSITE" id="PS50112">
    <property type="entry name" value="PAS"/>
    <property type="match status" value="2"/>
</dbReference>
<organism evidence="10">
    <name type="scientific">Culex pipiens</name>
    <name type="common">House mosquito</name>
    <dbReference type="NCBI Taxonomy" id="7175"/>
    <lineage>
        <taxon>Eukaryota</taxon>
        <taxon>Metazoa</taxon>
        <taxon>Ecdysozoa</taxon>
        <taxon>Arthropoda</taxon>
        <taxon>Hexapoda</taxon>
        <taxon>Insecta</taxon>
        <taxon>Pterygota</taxon>
        <taxon>Neoptera</taxon>
        <taxon>Endopterygota</taxon>
        <taxon>Diptera</taxon>
        <taxon>Nematocera</taxon>
        <taxon>Culicoidea</taxon>
        <taxon>Culicidae</taxon>
        <taxon>Culicinae</taxon>
        <taxon>Culicini</taxon>
        <taxon>Culex</taxon>
        <taxon>Culex</taxon>
    </lineage>
</organism>
<dbReference type="InterPro" id="IPR039091">
    <property type="entry name" value="AHR/AHRR"/>
</dbReference>
<dbReference type="GO" id="GO:0045944">
    <property type="term" value="P:positive regulation of transcription by RNA polymerase II"/>
    <property type="evidence" value="ECO:0007669"/>
    <property type="project" value="UniProtKB-ARBA"/>
</dbReference>
<dbReference type="SUPFAM" id="SSF55785">
    <property type="entry name" value="PYP-like sensor domain (PAS domain)"/>
    <property type="match status" value="2"/>
</dbReference>
<sequence length="664" mass="75572">MSQLGTVYATKRRRRNGKSLKTSQSSISTTKSNPSKRHRERLNAELDLLASLLPFEQNILSKLDRLSILRLSVSYLRTKSYFQVILHKTKDENGLSNALHLIDNHRPRDIVCFENGHLNGEMFLQALNGFIIILTCEGEVFFATHTIESYLGFHQSDIVHQSVYELVHSEDREELQRQLLWNTFLPTELTGIQLADALVPEKSALLDRSFTIRFRCLLDNTSGFLRLDIRGKVKVLHGQNKKIEEPPLALFAFCTPFGPPSMLEIPHKENMFKSKHKLDFSLVSMDQKGKQMLGYSDSELANMGGYDLVHFDDLAYVASAHQELLKTGASGMIAYRYQKKGVEWQWLQTSSRLVYKNSKPDFIICTHRQLMEEEGRDLLGKRTMDFKVSYLDTGLTSTYFTDADQLISTTCGSPSTSPLTSQQRYNRRYKTHLRDFLSTCRTKRKHGQQSSENQANSPTQLVEYMSDSAVAVAAAYSNLNPIYTTPSYVSSDSLYITPPASANFYTVSDNIFHQYRLQSYYSEYPSTPTSYITSNNFIAYDTFGVNKDNGNVNCSSIKNTKQGLPSTETSTILKPSLPTTNKIKQNLSGDTVMTNCDAGNNMSKDQSSNEDYDDSNIENTKLKEEDIPEQQTEPRRQTVLMWGSWQKDKQGPPEKDEDKDIEYK</sequence>
<dbReference type="InterPro" id="IPR000014">
    <property type="entry name" value="PAS"/>
</dbReference>
<evidence type="ECO:0000256" key="1">
    <source>
        <dbReference type="ARBA" id="ARBA00004123"/>
    </source>
</evidence>
<evidence type="ECO:0000259" key="8">
    <source>
        <dbReference type="PROSITE" id="PS50112"/>
    </source>
</evidence>